<dbReference type="Proteomes" id="UP000198847">
    <property type="component" value="Unassembled WGS sequence"/>
</dbReference>
<dbReference type="EMBL" id="FODY01000037">
    <property type="protein sequence ID" value="SEP45876.1"/>
    <property type="molecule type" value="Genomic_DNA"/>
</dbReference>
<dbReference type="PROSITE" id="PS51819">
    <property type="entry name" value="VOC"/>
    <property type="match status" value="1"/>
</dbReference>
<protein>
    <recommendedName>
        <fullName evidence="1">VOC domain-containing protein</fullName>
    </recommendedName>
</protein>
<dbReference type="InterPro" id="IPR029068">
    <property type="entry name" value="Glyas_Bleomycin-R_OHBP_Dase"/>
</dbReference>
<dbReference type="RefSeq" id="WP_091751817.1">
    <property type="nucleotide sequence ID" value="NZ_FODY01000037.1"/>
</dbReference>
<feature type="domain" description="VOC" evidence="1">
    <location>
        <begin position="4"/>
        <end position="127"/>
    </location>
</feature>
<dbReference type="OrthoDB" id="9815599at2"/>
<dbReference type="CDD" id="cd07251">
    <property type="entry name" value="VOC_like"/>
    <property type="match status" value="1"/>
</dbReference>
<proteinExistence type="predicted"/>
<dbReference type="STRING" id="112903.SAMN04490178_1372"/>
<dbReference type="InterPro" id="IPR037523">
    <property type="entry name" value="VOC_core"/>
</dbReference>
<reference evidence="2 3" key="1">
    <citation type="submission" date="2016-10" db="EMBL/GenBank/DDBJ databases">
        <authorList>
            <person name="de Groot N.N."/>
        </authorList>
    </citation>
    <scope>NUCLEOTIDE SEQUENCE [LARGE SCALE GENOMIC DNA]</scope>
    <source>
        <strain evidence="2 3">DSM 13305</strain>
    </source>
</reference>
<keyword evidence="3" id="KW-1185">Reference proteome</keyword>
<evidence type="ECO:0000313" key="2">
    <source>
        <dbReference type="EMBL" id="SEP45876.1"/>
    </source>
</evidence>
<organism evidence="2 3">
    <name type="scientific">Propionispora vibrioides</name>
    <dbReference type="NCBI Taxonomy" id="112903"/>
    <lineage>
        <taxon>Bacteria</taxon>
        <taxon>Bacillati</taxon>
        <taxon>Bacillota</taxon>
        <taxon>Negativicutes</taxon>
        <taxon>Selenomonadales</taxon>
        <taxon>Sporomusaceae</taxon>
        <taxon>Propionispora</taxon>
    </lineage>
</organism>
<name>A0A1H8Y1C8_9FIRM</name>
<gene>
    <name evidence="2" type="ORF">SAMN04490178_1372</name>
</gene>
<dbReference type="AlphaFoldDB" id="A0A1H8Y1C8"/>
<evidence type="ECO:0000313" key="3">
    <source>
        <dbReference type="Proteomes" id="UP000198847"/>
    </source>
</evidence>
<sequence>MRQKLTLITLGVKDLAAASQFYRDGLGWQPSKASQNQIVFFDAGGVGLALYPRDLLAEDATVPSAGSGFTGITLAHNTKNQEEVDQVLARAVQAGATLVKPAQMVFWGGYSGYFADPDGYLWEVAWNPFIEFDENDALIFP</sequence>
<dbReference type="InterPro" id="IPR004360">
    <property type="entry name" value="Glyas_Fos-R_dOase_dom"/>
</dbReference>
<dbReference type="Gene3D" id="3.10.180.10">
    <property type="entry name" value="2,3-Dihydroxybiphenyl 1,2-Dioxygenase, domain 1"/>
    <property type="match status" value="1"/>
</dbReference>
<dbReference type="SUPFAM" id="SSF54593">
    <property type="entry name" value="Glyoxalase/Bleomycin resistance protein/Dihydroxybiphenyl dioxygenase"/>
    <property type="match status" value="1"/>
</dbReference>
<accession>A0A1H8Y1C8</accession>
<dbReference type="PANTHER" id="PTHR36503:SF1">
    <property type="entry name" value="BLR2520 PROTEIN"/>
    <property type="match status" value="1"/>
</dbReference>
<evidence type="ECO:0000259" key="1">
    <source>
        <dbReference type="PROSITE" id="PS51819"/>
    </source>
</evidence>
<dbReference type="PANTHER" id="PTHR36503">
    <property type="entry name" value="BLR2520 PROTEIN"/>
    <property type="match status" value="1"/>
</dbReference>
<dbReference type="Pfam" id="PF00903">
    <property type="entry name" value="Glyoxalase"/>
    <property type="match status" value="1"/>
</dbReference>